<reference evidence="2" key="1">
    <citation type="submission" date="2016-10" db="EMBL/GenBank/DDBJ databases">
        <authorList>
            <person name="Varghese N."/>
            <person name="Submissions S."/>
        </authorList>
    </citation>
    <scope>NUCLEOTIDE SEQUENCE [LARGE SCALE GENOMIC DNA]</scope>
    <source>
        <strain evidence="2">DSM 18733</strain>
    </source>
</reference>
<name>A0A1H7JP73_OLID1</name>
<proteinExistence type="predicted"/>
<evidence type="ECO:0000313" key="2">
    <source>
        <dbReference type="Proteomes" id="UP000199421"/>
    </source>
</evidence>
<dbReference type="OrthoDB" id="9757917at2"/>
<dbReference type="Proteomes" id="UP000199421">
    <property type="component" value="Unassembled WGS sequence"/>
</dbReference>
<keyword evidence="2" id="KW-1185">Reference proteome</keyword>
<dbReference type="EMBL" id="FOAF01000001">
    <property type="protein sequence ID" value="SEK75720.1"/>
    <property type="molecule type" value="Genomic_DNA"/>
</dbReference>
<gene>
    <name evidence="1" type="ORF">SAMN05661044_01065</name>
</gene>
<accession>A0A1H7JP73</accession>
<dbReference type="AlphaFoldDB" id="A0A1H7JP73"/>
<sequence>MKEPKFLHKHLNAAIHFQGQLPGQIQRYWKGQQLPWQNVVPTVSHYYIYLRDHLKNRYLAEIVLNNDGTPIPSHCQLANYLFEHLLTKEQVPETLTTEIHLANHRFANQLGLGNTLNWNTIENLLLYLQSEYHGSTSLKNIVCIIPYKLAPFNTLRNYLNSPFFFDIAGIISKKIFSQALFQYGSNSKRYIEHVYPLPPYWPGLGGYHLPMTTNSVCQSISFPCPESRLEYLIVTDKVEKTTQLKQIIANQFIQDNLSFIARCKSYLPPKKTIIPFISNEPRGIIVASKQKGLAQFYYKNFCTLNIQDGNGCLTGYLKDSVNGYRSSLHWSNIAAPMFKNFQQFKKDWWIHPLLDCGFYPFLNKRKTKNKKARKSLTAQIQQLLNQRLTISSTTKAIALCLKTIVNIEAVLTDRGLIEQEVDHVNQSRAYVRDQIVKEKLTIQKEIDQLEQERDLLGCAEHSWLRDLFHKFNSRYDHQQKQAIEKQIATLRLIKAYIPKTPYVKPTYLTSPHYYKNHHLRKDLIILKMQYNDSRDNLIRAYQKDYPELSTLPQTLFDKDTFTQAKSICTAFQQKISSEYFAAHLRFRNDLISYYRREFLHPLSHFMSMLSGKILVDEAEARRLWHIFSFCTPVICIPLEAIPQFLFHAPVKTFRTAIFDRKEDVIPYQLDSLLFSCDSAILITSEK</sequence>
<evidence type="ECO:0000313" key="1">
    <source>
        <dbReference type="EMBL" id="SEK75720.1"/>
    </source>
</evidence>
<protein>
    <submittedName>
        <fullName evidence="1">Uncharacterized protein</fullName>
    </submittedName>
</protein>
<dbReference type="STRING" id="407022.SAMN05661044_01065"/>
<organism evidence="1 2">
    <name type="scientific">Olivibacter domesticus</name>
    <name type="common">Pseudosphingobacterium domesticum</name>
    <dbReference type="NCBI Taxonomy" id="407022"/>
    <lineage>
        <taxon>Bacteria</taxon>
        <taxon>Pseudomonadati</taxon>
        <taxon>Bacteroidota</taxon>
        <taxon>Sphingobacteriia</taxon>
        <taxon>Sphingobacteriales</taxon>
        <taxon>Sphingobacteriaceae</taxon>
        <taxon>Olivibacter</taxon>
    </lineage>
</organism>
<dbReference type="RefSeq" id="WP_093319599.1">
    <property type="nucleotide sequence ID" value="NZ_FOAF01000001.1"/>
</dbReference>